<evidence type="ECO:0000259" key="11">
    <source>
        <dbReference type="Pfam" id="PF10589"/>
    </source>
</evidence>
<dbReference type="Gene3D" id="3.40.50.11540">
    <property type="entry name" value="NADH-ubiquinone oxidoreductase 51kDa subunit"/>
    <property type="match status" value="1"/>
</dbReference>
<comment type="similarity">
    <text evidence="3">Belongs to the complex I 51 kDa subunit family.</text>
</comment>
<dbReference type="GO" id="GO:0046872">
    <property type="term" value="F:metal ion binding"/>
    <property type="evidence" value="ECO:0007669"/>
    <property type="project" value="UniProtKB-KW"/>
</dbReference>
<keyword evidence="8" id="KW-0408">Iron</keyword>
<dbReference type="SUPFAM" id="SSF140490">
    <property type="entry name" value="Nqo1C-terminal domain-like"/>
    <property type="match status" value="1"/>
</dbReference>
<dbReference type="SUPFAM" id="SSF142019">
    <property type="entry name" value="Nqo1 FMN-binding domain-like"/>
    <property type="match status" value="1"/>
</dbReference>
<evidence type="ECO:0000256" key="3">
    <source>
        <dbReference type="ARBA" id="ARBA00007523"/>
    </source>
</evidence>
<dbReference type="KEGG" id="gey:QMQ05_14170"/>
<dbReference type="InterPro" id="IPR037207">
    <property type="entry name" value="Nuop51_4Fe4S-bd_sf"/>
</dbReference>
<evidence type="ECO:0000259" key="10">
    <source>
        <dbReference type="Pfam" id="PF01512"/>
    </source>
</evidence>
<keyword evidence="6" id="KW-0288">FMN</keyword>
<accession>A0AAU6WBX1</accession>
<dbReference type="GO" id="GO:0045333">
    <property type="term" value="P:cellular respiration"/>
    <property type="evidence" value="ECO:0007669"/>
    <property type="project" value="TreeGrafter"/>
</dbReference>
<dbReference type="InterPro" id="IPR037225">
    <property type="entry name" value="Nuo51_FMN-bd_sf"/>
</dbReference>
<evidence type="ECO:0000256" key="9">
    <source>
        <dbReference type="ARBA" id="ARBA00023014"/>
    </source>
</evidence>
<dbReference type="InterPro" id="IPR050837">
    <property type="entry name" value="ComplexI_51kDa_subunit"/>
</dbReference>
<proteinExistence type="inferred from homology"/>
<evidence type="ECO:0000313" key="13">
    <source>
        <dbReference type="Proteomes" id="UP001486888"/>
    </source>
</evidence>
<evidence type="ECO:0000256" key="7">
    <source>
        <dbReference type="ARBA" id="ARBA00022723"/>
    </source>
</evidence>
<dbReference type="Proteomes" id="UP001486888">
    <property type="component" value="Chromosome"/>
</dbReference>
<organism evidence="12 13">
    <name type="scientific">Glutamicibacter ectropisis</name>
    <dbReference type="NCBI Taxonomy" id="3046593"/>
    <lineage>
        <taxon>Bacteria</taxon>
        <taxon>Bacillati</taxon>
        <taxon>Actinomycetota</taxon>
        <taxon>Actinomycetes</taxon>
        <taxon>Micrococcales</taxon>
        <taxon>Micrococcaceae</taxon>
        <taxon>Glutamicibacter</taxon>
    </lineage>
</organism>
<evidence type="ECO:0000256" key="6">
    <source>
        <dbReference type="ARBA" id="ARBA00022643"/>
    </source>
</evidence>
<dbReference type="PANTHER" id="PTHR11780">
    <property type="entry name" value="NADH-UBIQUINONE OXIDOREDUCTASE FLAVOPROTEIN 1 NDUFV1"/>
    <property type="match status" value="1"/>
</dbReference>
<comment type="cofactor">
    <cofactor evidence="2">
        <name>[4Fe-4S] cluster</name>
        <dbReference type="ChEBI" id="CHEBI:49883"/>
    </cofactor>
</comment>
<evidence type="ECO:0000256" key="4">
    <source>
        <dbReference type="ARBA" id="ARBA00022485"/>
    </source>
</evidence>
<evidence type="ECO:0000256" key="1">
    <source>
        <dbReference type="ARBA" id="ARBA00001917"/>
    </source>
</evidence>
<dbReference type="InterPro" id="IPR011538">
    <property type="entry name" value="Nuo51_FMN-bd"/>
</dbReference>
<gene>
    <name evidence="12" type="ORF">QMQ05_14170</name>
</gene>
<dbReference type="AlphaFoldDB" id="A0AAU6WBX1"/>
<keyword evidence="4" id="KW-0004">4Fe-4S</keyword>
<dbReference type="RefSeq" id="WP_345471025.1">
    <property type="nucleotide sequence ID" value="NZ_CP125942.1"/>
</dbReference>
<feature type="domain" description="NADH-ubiquinone oxidoreductase 51kDa subunit FMN-binding" evidence="10">
    <location>
        <begin position="53"/>
        <end position="207"/>
    </location>
</feature>
<reference evidence="12 13" key="1">
    <citation type="submission" date="2023-05" db="EMBL/GenBank/DDBJ databases">
        <title>Glutamicibacter sp. B1, complete genome.</title>
        <authorList>
            <person name="Long Y.H."/>
            <person name="Fang T."/>
            <person name="Li X.Y."/>
        </authorList>
    </citation>
    <scope>NUCLEOTIDE SEQUENCE [LARGE SCALE GENOMIC DNA]</scope>
    <source>
        <strain evidence="12 13">B1</strain>
    </source>
</reference>
<keyword evidence="5" id="KW-0285">Flavoprotein</keyword>
<dbReference type="Pfam" id="PF10589">
    <property type="entry name" value="NADH_4Fe-4S"/>
    <property type="match status" value="1"/>
</dbReference>
<name>A0AAU6WBX1_9MICC</name>
<evidence type="ECO:0000256" key="8">
    <source>
        <dbReference type="ARBA" id="ARBA00023004"/>
    </source>
</evidence>
<keyword evidence="7" id="KW-0479">Metal-binding</keyword>
<dbReference type="Pfam" id="PF01512">
    <property type="entry name" value="Complex1_51K"/>
    <property type="match status" value="1"/>
</dbReference>
<sequence>MSTTSIPKVHLGVLEEPRLLAAGPDASWSQHLDTFGPLPSPAEDSQIVEQWEASGLSGRGGGSFPTARKIAAVQRSVNRTGKAPVLIANGSEGEPLSYKDQMLLTHAPHLVLDGMELTARILGASERYLVTKAGSHPRLLQAMSERGERSVTLHATDSHFLAGQATAVISSLEGGPSLPRHQPWHLSDLGLGGAPTLLVNVETLAHLALIARYSAHWFRSAGTEEDPGSRMVSIHDAGHYQVHEVHGGSNLSVLLEQLQIPTKDIHAVLVGGFHGQFTRDLDISLSATSDATQYPATIAVGAGVLEILRFGTCPLVRASKIVDYLAQSSAKQCGPCMFGLPTLARDLQAVARRSTDPQLTGRIERLTQLVTGRGACHHPDATARLASSALHVFDDELQAHLSGQCLHKF</sequence>
<evidence type="ECO:0000256" key="5">
    <source>
        <dbReference type="ARBA" id="ARBA00022630"/>
    </source>
</evidence>
<comment type="cofactor">
    <cofactor evidence="1">
        <name>FMN</name>
        <dbReference type="ChEBI" id="CHEBI:58210"/>
    </cofactor>
</comment>
<dbReference type="EMBL" id="CP125942">
    <property type="protein sequence ID" value="XAO45476.1"/>
    <property type="molecule type" value="Genomic_DNA"/>
</dbReference>
<dbReference type="InterPro" id="IPR019575">
    <property type="entry name" value="Nuop51_4Fe4S-bd"/>
</dbReference>
<keyword evidence="9" id="KW-0411">Iron-sulfur</keyword>
<dbReference type="GO" id="GO:0051539">
    <property type="term" value="F:4 iron, 4 sulfur cluster binding"/>
    <property type="evidence" value="ECO:0007669"/>
    <property type="project" value="UniProtKB-KW"/>
</dbReference>
<feature type="domain" description="NADH-ubiquinone oxidoreductase 51kDa subunit iron-sulphur binding" evidence="11">
    <location>
        <begin position="318"/>
        <end position="400"/>
    </location>
</feature>
<dbReference type="PANTHER" id="PTHR11780:SF10">
    <property type="entry name" value="NADH DEHYDROGENASE [UBIQUINONE] FLAVOPROTEIN 1, MITOCHONDRIAL"/>
    <property type="match status" value="1"/>
</dbReference>
<evidence type="ECO:0000313" key="12">
    <source>
        <dbReference type="EMBL" id="XAO45476.1"/>
    </source>
</evidence>
<dbReference type="GO" id="GO:0003954">
    <property type="term" value="F:NADH dehydrogenase activity"/>
    <property type="evidence" value="ECO:0007669"/>
    <property type="project" value="TreeGrafter"/>
</dbReference>
<protein>
    <submittedName>
        <fullName evidence="12">NADH-ubiquinone oxidoreductase-F iron-sulfur binding region domain-containing protein</fullName>
    </submittedName>
</protein>
<keyword evidence="13" id="KW-1185">Reference proteome</keyword>
<evidence type="ECO:0000256" key="2">
    <source>
        <dbReference type="ARBA" id="ARBA00001966"/>
    </source>
</evidence>
<dbReference type="Gene3D" id="1.20.1440.230">
    <property type="entry name" value="NADH-ubiquinone oxidoreductase 51kDa subunit, iron-sulphur binding domain"/>
    <property type="match status" value="1"/>
</dbReference>